<dbReference type="PANTHER" id="PTHR42815:SF2">
    <property type="entry name" value="FAD-BINDING, PUTATIVE (AFU_ORTHOLOGUE AFUA_6G07600)-RELATED"/>
    <property type="match status" value="1"/>
</dbReference>
<evidence type="ECO:0000259" key="1">
    <source>
        <dbReference type="Pfam" id="PF01243"/>
    </source>
</evidence>
<dbReference type="InterPro" id="IPR011576">
    <property type="entry name" value="Pyridox_Oxase_N"/>
</dbReference>
<dbReference type="PANTHER" id="PTHR42815">
    <property type="entry name" value="FAD-BINDING, PUTATIVE (AFU_ORTHOLOGUE AFUA_6G07600)-RELATED"/>
    <property type="match status" value="1"/>
</dbReference>
<evidence type="ECO:0000313" key="3">
    <source>
        <dbReference type="Proteomes" id="UP000049983"/>
    </source>
</evidence>
<name>A0A0M7A5I0_9HYPH</name>
<feature type="domain" description="Pyridoxamine 5'-phosphate oxidase N-terminal" evidence="1">
    <location>
        <begin position="43"/>
        <end position="136"/>
    </location>
</feature>
<dbReference type="InterPro" id="IPR012349">
    <property type="entry name" value="Split_barrel_FMN-bd"/>
</dbReference>
<reference evidence="3" key="1">
    <citation type="submission" date="2015-07" db="EMBL/GenBank/DDBJ databases">
        <authorList>
            <person name="Rodrigo-Torres Lidia"/>
            <person name="Arahal R.David."/>
        </authorList>
    </citation>
    <scope>NUCLEOTIDE SEQUENCE [LARGE SCALE GENOMIC DNA]</scope>
    <source>
        <strain evidence="3">CECT 5096</strain>
    </source>
</reference>
<keyword evidence="3" id="KW-1185">Reference proteome</keyword>
<protein>
    <submittedName>
        <fullName evidence="2">Pyridoxamine 5'-phosphate oxidase, FMN-binding family</fullName>
    </submittedName>
</protein>
<dbReference type="EMBL" id="CXWC01000010">
    <property type="protein sequence ID" value="CTQ71565.1"/>
    <property type="molecule type" value="Genomic_DNA"/>
</dbReference>
<evidence type="ECO:0000313" key="2">
    <source>
        <dbReference type="EMBL" id="CTQ71565.1"/>
    </source>
</evidence>
<dbReference type="Proteomes" id="UP000049983">
    <property type="component" value="Unassembled WGS sequence"/>
</dbReference>
<sequence>MLTADEFYTSEQRELQKRFDSSRLADTVVTAIVRDEIEEPHIPFIESRDFFFLSTVSAEGEPTVSYKGGPVGIVKVLDSRTLVFPSYDGNGMFKSMGNIQAASKVGLLFIDMETPNRVRVQGNATLSETDPELARYPGANMLVRVAVTSCFLNCARYIHRHQRVLASPYVPDNKGEQPHPSWKRIDLVQDSLPEDARAKTQAEGGTITMEDYAEKLMAGES</sequence>
<dbReference type="AlphaFoldDB" id="A0A0M7A5I0"/>
<dbReference type="Gene3D" id="2.30.110.10">
    <property type="entry name" value="Electron Transport, Fmn-binding Protein, Chain A"/>
    <property type="match status" value="1"/>
</dbReference>
<dbReference type="GeneID" id="97670329"/>
<organism evidence="2 3">
    <name type="scientific">Roseibium album</name>
    <dbReference type="NCBI Taxonomy" id="311410"/>
    <lineage>
        <taxon>Bacteria</taxon>
        <taxon>Pseudomonadati</taxon>
        <taxon>Pseudomonadota</taxon>
        <taxon>Alphaproteobacteria</taxon>
        <taxon>Hyphomicrobiales</taxon>
        <taxon>Stappiaceae</taxon>
        <taxon>Roseibium</taxon>
    </lineage>
</organism>
<accession>A0A0M7A5I0</accession>
<dbReference type="Pfam" id="PF01243">
    <property type="entry name" value="PNPOx_N"/>
    <property type="match status" value="1"/>
</dbReference>
<proteinExistence type="predicted"/>
<dbReference type="SUPFAM" id="SSF50475">
    <property type="entry name" value="FMN-binding split barrel"/>
    <property type="match status" value="1"/>
</dbReference>
<dbReference type="OrthoDB" id="9790331at2"/>
<dbReference type="RefSeq" id="WP_055113885.1">
    <property type="nucleotide sequence ID" value="NZ_CXWA01000001.1"/>
</dbReference>
<dbReference type="STRING" id="311410.LA5095_01709"/>
<gene>
    <name evidence="2" type="ORF">LA5096_02963</name>
</gene>